<accession>A0A1D8ND40</accession>
<dbReference type="AlphaFoldDB" id="A0A1D8ND40"/>
<dbReference type="Proteomes" id="UP000182444">
    <property type="component" value="Chromosome 1D"/>
</dbReference>
<reference evidence="2 3" key="1">
    <citation type="journal article" date="2016" name="PLoS ONE">
        <title>Sequence Assembly of Yarrowia lipolytica Strain W29/CLIB89 Shows Transposable Element Diversity.</title>
        <authorList>
            <person name="Magnan C."/>
            <person name="Yu J."/>
            <person name="Chang I."/>
            <person name="Jahn E."/>
            <person name="Kanomata Y."/>
            <person name="Wu J."/>
            <person name="Zeller M."/>
            <person name="Oakes M."/>
            <person name="Baldi P."/>
            <person name="Sandmeyer S."/>
        </authorList>
    </citation>
    <scope>NUCLEOTIDE SEQUENCE [LARGE SCALE GENOMIC DNA]</scope>
    <source>
        <strain evidence="3">CLIB89(W29)</strain>
    </source>
</reference>
<dbReference type="GeneID" id="94583218"/>
<evidence type="ECO:0000313" key="2">
    <source>
        <dbReference type="EMBL" id="AOW03549.1"/>
    </source>
</evidence>
<dbReference type="EMBL" id="CP017556">
    <property type="protein sequence ID" value="AOW03549.1"/>
    <property type="molecule type" value="Genomic_DNA"/>
</dbReference>
<evidence type="ECO:0000256" key="1">
    <source>
        <dbReference type="SAM" id="MobiDB-lite"/>
    </source>
</evidence>
<sequence length="78" mass="8850">MKIESSWLSPLGSHFRASADFCSEHYTILVAEINHTIFPGRPARATVQRVWTTRSNSRRGKEKRDHKSRISSIGLLLG</sequence>
<organism evidence="2 3">
    <name type="scientific">Yarrowia lipolytica</name>
    <name type="common">Candida lipolytica</name>
    <dbReference type="NCBI Taxonomy" id="4952"/>
    <lineage>
        <taxon>Eukaryota</taxon>
        <taxon>Fungi</taxon>
        <taxon>Dikarya</taxon>
        <taxon>Ascomycota</taxon>
        <taxon>Saccharomycotina</taxon>
        <taxon>Dipodascomycetes</taxon>
        <taxon>Dipodascales</taxon>
        <taxon>Dipodascales incertae sedis</taxon>
        <taxon>Yarrowia</taxon>
    </lineage>
</organism>
<dbReference type="VEuPathDB" id="FungiDB:YALI1_D04997g"/>
<protein>
    <submittedName>
        <fullName evidence="2">Uncharacterized protein</fullName>
    </submittedName>
</protein>
<evidence type="ECO:0000313" key="3">
    <source>
        <dbReference type="Proteomes" id="UP000182444"/>
    </source>
</evidence>
<dbReference type="RefSeq" id="XP_068138701.1">
    <property type="nucleotide sequence ID" value="XM_068282600.1"/>
</dbReference>
<gene>
    <name evidence="2" type="ORF">YALI1_D04997g</name>
</gene>
<feature type="region of interest" description="Disordered" evidence="1">
    <location>
        <begin position="49"/>
        <end position="78"/>
    </location>
</feature>
<proteinExistence type="predicted"/>
<name>A0A1D8ND40_YARLL</name>
<feature type="compositionally biased region" description="Basic residues" evidence="1">
    <location>
        <begin position="56"/>
        <end position="69"/>
    </location>
</feature>